<comment type="caution">
    <text evidence="2">The sequence shown here is derived from an EMBL/GenBank/DDBJ whole genome shotgun (WGS) entry which is preliminary data.</text>
</comment>
<dbReference type="SUPFAM" id="SSF81301">
    <property type="entry name" value="Nucleotidyltransferase"/>
    <property type="match status" value="1"/>
</dbReference>
<dbReference type="EMBL" id="VZZK01000018">
    <property type="protein sequence ID" value="KAB1077708.1"/>
    <property type="molecule type" value="Genomic_DNA"/>
</dbReference>
<dbReference type="Gene3D" id="3.30.460.10">
    <property type="entry name" value="Beta Polymerase, domain 2"/>
    <property type="match status" value="1"/>
</dbReference>
<name>A0A6L3SZD2_9HYPH</name>
<feature type="domain" description="Polymerase nucleotidyl transferase" evidence="1">
    <location>
        <begin position="42"/>
        <end position="98"/>
    </location>
</feature>
<protein>
    <submittedName>
        <fullName evidence="2">Nucleotidyltransferase domain-containing protein</fullName>
    </submittedName>
</protein>
<keyword evidence="2" id="KW-0808">Transferase</keyword>
<reference evidence="2 3" key="1">
    <citation type="submission" date="2019-09" db="EMBL/GenBank/DDBJ databases">
        <title>YIM 48816 draft genome.</title>
        <authorList>
            <person name="Jiang L."/>
        </authorList>
    </citation>
    <scope>NUCLEOTIDE SEQUENCE [LARGE SCALE GENOMIC DNA]</scope>
    <source>
        <strain evidence="2 3">YIM 48816</strain>
    </source>
</reference>
<keyword evidence="3" id="KW-1185">Reference proteome</keyword>
<accession>A0A6L3SZD2</accession>
<evidence type="ECO:0000313" key="2">
    <source>
        <dbReference type="EMBL" id="KAB1077708.1"/>
    </source>
</evidence>
<evidence type="ECO:0000259" key="1">
    <source>
        <dbReference type="Pfam" id="PF01909"/>
    </source>
</evidence>
<dbReference type="CDD" id="cd05403">
    <property type="entry name" value="NT_KNTase_like"/>
    <property type="match status" value="1"/>
</dbReference>
<dbReference type="AlphaFoldDB" id="A0A6L3SZD2"/>
<evidence type="ECO:0000313" key="3">
    <source>
        <dbReference type="Proteomes" id="UP000474159"/>
    </source>
</evidence>
<proteinExistence type="predicted"/>
<dbReference type="OrthoDB" id="8399667at2"/>
<dbReference type="Pfam" id="PF01909">
    <property type="entry name" value="NTP_transf_2"/>
    <property type="match status" value="1"/>
</dbReference>
<dbReference type="GO" id="GO:0016779">
    <property type="term" value="F:nucleotidyltransferase activity"/>
    <property type="evidence" value="ECO:0007669"/>
    <property type="project" value="InterPro"/>
</dbReference>
<dbReference type="RefSeq" id="WP_151001434.1">
    <property type="nucleotide sequence ID" value="NZ_BPQY01000181.1"/>
</dbReference>
<dbReference type="Proteomes" id="UP000474159">
    <property type="component" value="Unassembled WGS sequence"/>
</dbReference>
<sequence length="120" mass="12853">MPAASRSPTSRIDRLVAARTEARARTARGRATALLAGLKARGYDVAVIGSLAAGRFRLHSDIDLLVRNPVDGAERAEVERAVAEALRASGIPYDLIFACDLTASQREAFEHDLVVSPGLR</sequence>
<gene>
    <name evidence="2" type="ORF">F6X53_17235</name>
</gene>
<dbReference type="InterPro" id="IPR043519">
    <property type="entry name" value="NT_sf"/>
</dbReference>
<dbReference type="InterPro" id="IPR002934">
    <property type="entry name" value="Polymerase_NTP_transf_dom"/>
</dbReference>
<organism evidence="2 3">
    <name type="scientific">Methylobacterium soli</name>
    <dbReference type="NCBI Taxonomy" id="553447"/>
    <lineage>
        <taxon>Bacteria</taxon>
        <taxon>Pseudomonadati</taxon>
        <taxon>Pseudomonadota</taxon>
        <taxon>Alphaproteobacteria</taxon>
        <taxon>Hyphomicrobiales</taxon>
        <taxon>Methylobacteriaceae</taxon>
        <taxon>Methylobacterium</taxon>
    </lineage>
</organism>